<dbReference type="Pfam" id="PF02417">
    <property type="entry name" value="Chromate_transp"/>
    <property type="match status" value="1"/>
</dbReference>
<keyword evidence="5 7" id="KW-1133">Transmembrane helix</keyword>
<protein>
    <submittedName>
        <fullName evidence="9">Chromate transporter</fullName>
    </submittedName>
</protein>
<evidence type="ECO:0000256" key="3">
    <source>
        <dbReference type="ARBA" id="ARBA00022475"/>
    </source>
</evidence>
<comment type="similarity">
    <text evidence="2">Belongs to the chromate ion transporter (CHR) (TC 2.A.51) family.</text>
</comment>
<evidence type="ECO:0000313" key="10">
    <source>
        <dbReference type="Proteomes" id="UP000092420"/>
    </source>
</evidence>
<keyword evidence="4 7" id="KW-0812">Transmembrane</keyword>
<feature type="transmembrane region" description="Helical" evidence="7">
    <location>
        <begin position="149"/>
        <end position="178"/>
    </location>
</feature>
<accession>A0A150JIX2</accession>
<proteinExistence type="inferred from homology"/>
<dbReference type="InterPro" id="IPR003370">
    <property type="entry name" value="Chromate_transpt"/>
</dbReference>
<dbReference type="InterPro" id="IPR052518">
    <property type="entry name" value="CHR_Transporter"/>
</dbReference>
<sequence length="184" mass="21121">MKILTRKNKELFSIFYIFFKISGFTIGGGYAMVPAIERNLINKKFISEKEFLKLLSIAQSMPGPIAFNLSVLLGSKLRGFWGALFASIGVLIPPFFGILIVSNIIHKYSDSLYVQKFLNGCYVATVGLTLYVLYKILKDFNFNKFNIFLFFVSIILLILNRNLTFFVFLFLVSINYLYENRGIK</sequence>
<evidence type="ECO:0000256" key="6">
    <source>
        <dbReference type="ARBA" id="ARBA00023136"/>
    </source>
</evidence>
<evidence type="ECO:0000256" key="1">
    <source>
        <dbReference type="ARBA" id="ARBA00004651"/>
    </source>
</evidence>
<dbReference type="Proteomes" id="UP000092420">
    <property type="component" value="Unassembled WGS sequence"/>
</dbReference>
<dbReference type="EMBL" id="LNJB01000002">
    <property type="protein sequence ID" value="KYC55286.1"/>
    <property type="molecule type" value="Genomic_DNA"/>
</dbReference>
<evidence type="ECO:0000256" key="5">
    <source>
        <dbReference type="ARBA" id="ARBA00022989"/>
    </source>
</evidence>
<comment type="subcellular location">
    <subcellularLocation>
        <location evidence="1">Cell membrane</location>
        <topology evidence="1">Multi-pass membrane protein</topology>
    </subcellularLocation>
</comment>
<feature type="transmembrane region" description="Helical" evidence="7">
    <location>
        <begin position="117"/>
        <end position="137"/>
    </location>
</feature>
<evidence type="ECO:0000313" key="9">
    <source>
        <dbReference type="EMBL" id="KYC57892.1"/>
    </source>
</evidence>
<evidence type="ECO:0000313" key="8">
    <source>
        <dbReference type="EMBL" id="KYC55286.1"/>
    </source>
</evidence>
<dbReference type="EMBL" id="LNJE01000007">
    <property type="protein sequence ID" value="KYC57892.1"/>
    <property type="molecule type" value="Genomic_DNA"/>
</dbReference>
<evidence type="ECO:0000256" key="7">
    <source>
        <dbReference type="SAM" id="Phobius"/>
    </source>
</evidence>
<feature type="transmembrane region" description="Helical" evidence="7">
    <location>
        <begin position="54"/>
        <end position="74"/>
    </location>
</feature>
<accession>A0A150JDI2</accession>
<dbReference type="PANTHER" id="PTHR43663:SF2">
    <property type="entry name" value="CHROMATE TRANSPORT PROTEIN-RELATED"/>
    <property type="match status" value="1"/>
</dbReference>
<dbReference type="GO" id="GO:0005886">
    <property type="term" value="C:plasma membrane"/>
    <property type="evidence" value="ECO:0007669"/>
    <property type="project" value="UniProtKB-SubCell"/>
</dbReference>
<dbReference type="AlphaFoldDB" id="A0A150JKV7"/>
<dbReference type="GO" id="GO:0015109">
    <property type="term" value="F:chromate transmembrane transporter activity"/>
    <property type="evidence" value="ECO:0007669"/>
    <property type="project" value="InterPro"/>
</dbReference>
<name>A0A150JKV7_9EURY</name>
<dbReference type="PANTHER" id="PTHR43663">
    <property type="entry name" value="CHROMATE TRANSPORT PROTEIN-RELATED"/>
    <property type="match status" value="1"/>
</dbReference>
<keyword evidence="6 7" id="KW-0472">Membrane</keyword>
<evidence type="ECO:0000256" key="4">
    <source>
        <dbReference type="ARBA" id="ARBA00022692"/>
    </source>
</evidence>
<organism evidence="9">
    <name type="scientific">Candidatus Methanofastidiosum methylothiophilum</name>
    <dbReference type="NCBI Taxonomy" id="1705564"/>
    <lineage>
        <taxon>Archaea</taxon>
        <taxon>Methanobacteriati</taxon>
        <taxon>Methanobacteriota</taxon>
        <taxon>Stenosarchaea group</taxon>
        <taxon>Candidatus Methanofastidiosia</taxon>
        <taxon>Candidatus Methanofastidiosales</taxon>
        <taxon>Candidatus Methanofastidiosaceae</taxon>
        <taxon>Candidatus Methanofastidiosum</taxon>
    </lineage>
</organism>
<evidence type="ECO:0000256" key="2">
    <source>
        <dbReference type="ARBA" id="ARBA00005262"/>
    </source>
</evidence>
<gene>
    <name evidence="8" type="ORF">AN188_00272</name>
    <name evidence="9" type="ORF">APG09_00779</name>
</gene>
<feature type="transmembrane region" description="Helical" evidence="7">
    <location>
        <begin position="80"/>
        <end position="105"/>
    </location>
</feature>
<comment type="caution">
    <text evidence="9">The sequence shown here is derived from an EMBL/GenBank/DDBJ whole genome shotgun (WGS) entry which is preliminary data.</text>
</comment>
<reference evidence="9 10" key="1">
    <citation type="journal article" date="2016" name="ISME J.">
        <title>Chasing the elusive Euryarchaeota class WSA2: genomes reveal a uniquely fastidious methyl-reducing methanogen.</title>
        <authorList>
            <person name="Nobu M.K."/>
            <person name="Narihiro T."/>
            <person name="Kuroda K."/>
            <person name="Mei R."/>
            <person name="Liu W.T."/>
        </authorList>
    </citation>
    <scope>NUCLEOTIDE SEQUENCE [LARGE SCALE GENOMIC DNA]</scope>
    <source>
        <strain evidence="8">ADurb1013_Bin02101</strain>
        <strain evidence="9">ADurb1213_Bin02801</strain>
    </source>
</reference>
<keyword evidence="3" id="KW-1003">Cell membrane</keyword>
<feature type="transmembrane region" description="Helical" evidence="7">
    <location>
        <begin position="12"/>
        <end position="33"/>
    </location>
</feature>
<accession>A0A150JKV7</accession>